<keyword evidence="2" id="KW-0812">Transmembrane</keyword>
<name>A0A1G2L943_9BACT</name>
<dbReference type="EMBL" id="MHQS01000022">
    <property type="protein sequence ID" value="OHA08163.1"/>
    <property type="molecule type" value="Genomic_DNA"/>
</dbReference>
<accession>A0A1G2L943</accession>
<dbReference type="STRING" id="1802280.A3B37_03855"/>
<feature type="region of interest" description="Disordered" evidence="1">
    <location>
        <begin position="1"/>
        <end position="23"/>
    </location>
</feature>
<dbReference type="Pfam" id="PF05137">
    <property type="entry name" value="PilN"/>
    <property type="match status" value="1"/>
</dbReference>
<feature type="compositionally biased region" description="Basic and acidic residues" evidence="1">
    <location>
        <begin position="1"/>
        <end position="11"/>
    </location>
</feature>
<evidence type="ECO:0000256" key="2">
    <source>
        <dbReference type="SAM" id="Phobius"/>
    </source>
</evidence>
<evidence type="ECO:0000313" key="4">
    <source>
        <dbReference type="Proteomes" id="UP000176705"/>
    </source>
</evidence>
<keyword evidence="2" id="KW-0472">Membrane</keyword>
<evidence type="ECO:0008006" key="5">
    <source>
        <dbReference type="Google" id="ProtNLM"/>
    </source>
</evidence>
<feature type="transmembrane region" description="Helical" evidence="2">
    <location>
        <begin position="32"/>
        <end position="54"/>
    </location>
</feature>
<dbReference type="AlphaFoldDB" id="A0A1G2L943"/>
<dbReference type="InterPro" id="IPR007813">
    <property type="entry name" value="PilN"/>
</dbReference>
<gene>
    <name evidence="3" type="ORF">A3B37_03855</name>
</gene>
<protein>
    <recommendedName>
        <fullName evidence="5">PilN domain-containing protein</fullName>
    </recommendedName>
</protein>
<evidence type="ECO:0000256" key="1">
    <source>
        <dbReference type="SAM" id="MobiDB-lite"/>
    </source>
</evidence>
<organism evidence="3 4">
    <name type="scientific">Candidatus Sungbacteria bacterium RIFCSPLOWO2_01_FULL_59_16</name>
    <dbReference type="NCBI Taxonomy" id="1802280"/>
    <lineage>
        <taxon>Bacteria</taxon>
        <taxon>Candidatus Sungiibacteriota</taxon>
    </lineage>
</organism>
<evidence type="ECO:0000313" key="3">
    <source>
        <dbReference type="EMBL" id="OHA08163.1"/>
    </source>
</evidence>
<keyword evidence="2" id="KW-1133">Transmembrane helix</keyword>
<sequence>MSFPVTERDHSTFIPRPSEAASSPMERLSGSWFFALSAAVFIVSAVACGGAFAYRKYLESQRATLTALVKEREQALQSDSLREVIAFSQSLNAAQTLLAEHPFPSNVFRFLQENTHPAVQFKSFSFAGQNRRIDMNAVARSYRAVAEQVSALEGNPDVEQVDFGGLSSSGAGLVNFRVSIILGPSVFQYRSP</sequence>
<comment type="caution">
    <text evidence="3">The sequence shown here is derived from an EMBL/GenBank/DDBJ whole genome shotgun (WGS) entry which is preliminary data.</text>
</comment>
<dbReference type="Proteomes" id="UP000176705">
    <property type="component" value="Unassembled WGS sequence"/>
</dbReference>
<reference evidence="3 4" key="1">
    <citation type="journal article" date="2016" name="Nat. Commun.">
        <title>Thousands of microbial genomes shed light on interconnected biogeochemical processes in an aquifer system.</title>
        <authorList>
            <person name="Anantharaman K."/>
            <person name="Brown C.T."/>
            <person name="Hug L.A."/>
            <person name="Sharon I."/>
            <person name="Castelle C.J."/>
            <person name="Probst A.J."/>
            <person name="Thomas B.C."/>
            <person name="Singh A."/>
            <person name="Wilkins M.J."/>
            <person name="Karaoz U."/>
            <person name="Brodie E.L."/>
            <person name="Williams K.H."/>
            <person name="Hubbard S.S."/>
            <person name="Banfield J.F."/>
        </authorList>
    </citation>
    <scope>NUCLEOTIDE SEQUENCE [LARGE SCALE GENOMIC DNA]</scope>
</reference>
<proteinExistence type="predicted"/>